<evidence type="ECO:0000313" key="7">
    <source>
        <dbReference type="EMBL" id="ACY98766.1"/>
    </source>
</evidence>
<evidence type="ECO:0000256" key="4">
    <source>
        <dbReference type="RuleBase" id="RU003512"/>
    </source>
</evidence>
<keyword evidence="3 6" id="KW-0732">Signal</keyword>
<protein>
    <submittedName>
        <fullName evidence="7">Periplasmic solute binding protein</fullName>
    </submittedName>
</protein>
<dbReference type="EMBL" id="CP001738">
    <property type="protein sequence ID" value="ACY98766.1"/>
    <property type="molecule type" value="Genomic_DNA"/>
</dbReference>
<evidence type="ECO:0000256" key="3">
    <source>
        <dbReference type="ARBA" id="ARBA00022729"/>
    </source>
</evidence>
<keyword evidence="8" id="KW-1185">Reference proteome</keyword>
<dbReference type="GO" id="GO:0046872">
    <property type="term" value="F:metal ion binding"/>
    <property type="evidence" value="ECO:0007669"/>
    <property type="project" value="InterPro"/>
</dbReference>
<evidence type="ECO:0000256" key="6">
    <source>
        <dbReference type="SAM" id="SignalP"/>
    </source>
</evidence>
<dbReference type="SUPFAM" id="SSF53807">
    <property type="entry name" value="Helical backbone' metal receptor"/>
    <property type="match status" value="1"/>
</dbReference>
<dbReference type="RefSeq" id="WP_012853550.1">
    <property type="nucleotide sequence ID" value="NC_013510.1"/>
</dbReference>
<dbReference type="KEGG" id="tcu:Tcur_3227"/>
<dbReference type="STRING" id="471852.Tcur_3227"/>
<name>D1A9T0_THECD</name>
<dbReference type="Gene3D" id="3.40.50.1980">
    <property type="entry name" value="Nitrogenase molybdenum iron protein domain"/>
    <property type="match status" value="2"/>
</dbReference>
<dbReference type="InterPro" id="IPR006128">
    <property type="entry name" value="Lipoprotein_PsaA-like"/>
</dbReference>
<evidence type="ECO:0000256" key="2">
    <source>
        <dbReference type="ARBA" id="ARBA00022448"/>
    </source>
</evidence>
<dbReference type="InterPro" id="IPR006127">
    <property type="entry name" value="ZnuA-like"/>
</dbReference>
<keyword evidence="2 4" id="KW-0813">Transport</keyword>
<dbReference type="PANTHER" id="PTHR42953:SF3">
    <property type="entry name" value="HIGH-AFFINITY ZINC UPTAKE SYSTEM PROTEIN ZNUA"/>
    <property type="match status" value="1"/>
</dbReference>
<feature type="region of interest" description="Disordered" evidence="5">
    <location>
        <begin position="118"/>
        <end position="144"/>
    </location>
</feature>
<accession>D1A9T0</accession>
<feature type="signal peptide" evidence="6">
    <location>
        <begin position="1"/>
        <end position="17"/>
    </location>
</feature>
<dbReference type="PANTHER" id="PTHR42953">
    <property type="entry name" value="HIGH-AFFINITY ZINC UPTAKE SYSTEM PROTEIN ZNUA-RELATED"/>
    <property type="match status" value="1"/>
</dbReference>
<dbReference type="GO" id="GO:0030001">
    <property type="term" value="P:metal ion transport"/>
    <property type="evidence" value="ECO:0007669"/>
    <property type="project" value="InterPro"/>
</dbReference>
<dbReference type="InterPro" id="IPR050492">
    <property type="entry name" value="Bact_metal-bind_prot9"/>
</dbReference>
<dbReference type="AlphaFoldDB" id="D1A9T0"/>
<dbReference type="PROSITE" id="PS51257">
    <property type="entry name" value="PROKAR_LIPOPROTEIN"/>
    <property type="match status" value="1"/>
</dbReference>
<evidence type="ECO:0000313" key="8">
    <source>
        <dbReference type="Proteomes" id="UP000001918"/>
    </source>
</evidence>
<dbReference type="PRINTS" id="PR00690">
    <property type="entry name" value="ADHESNFAMILY"/>
</dbReference>
<evidence type="ECO:0000256" key="5">
    <source>
        <dbReference type="SAM" id="MobiDB-lite"/>
    </source>
</evidence>
<comment type="similarity">
    <text evidence="1 4">Belongs to the bacterial solute-binding protein 9 family.</text>
</comment>
<dbReference type="GO" id="GO:0007155">
    <property type="term" value="P:cell adhesion"/>
    <property type="evidence" value="ECO:0007669"/>
    <property type="project" value="InterPro"/>
</dbReference>
<dbReference type="Proteomes" id="UP000001918">
    <property type="component" value="Chromosome"/>
</dbReference>
<gene>
    <name evidence="7" type="ordered locus">Tcur_3227</name>
</gene>
<evidence type="ECO:0000256" key="1">
    <source>
        <dbReference type="ARBA" id="ARBA00011028"/>
    </source>
</evidence>
<dbReference type="PRINTS" id="PR00691">
    <property type="entry name" value="ADHESINB"/>
</dbReference>
<dbReference type="eggNOG" id="COG0803">
    <property type="taxonomic scope" value="Bacteria"/>
</dbReference>
<organism evidence="7 8">
    <name type="scientific">Thermomonospora curvata (strain ATCC 19995 / DSM 43183 / JCM 3096 / KCTC 9072 / NBRC 15933 / NCIMB 10081 / Henssen B9)</name>
    <dbReference type="NCBI Taxonomy" id="471852"/>
    <lineage>
        <taxon>Bacteria</taxon>
        <taxon>Bacillati</taxon>
        <taxon>Actinomycetota</taxon>
        <taxon>Actinomycetes</taxon>
        <taxon>Streptosporangiales</taxon>
        <taxon>Thermomonosporaceae</taxon>
        <taxon>Thermomonospora</taxon>
    </lineage>
</organism>
<reference evidence="7 8" key="1">
    <citation type="journal article" date="2011" name="Stand. Genomic Sci.">
        <title>Complete genome sequence of Thermomonospora curvata type strain (B9).</title>
        <authorList>
            <person name="Chertkov O."/>
            <person name="Sikorski J."/>
            <person name="Nolan M."/>
            <person name="Lapidus A."/>
            <person name="Lucas S."/>
            <person name="Del Rio T.G."/>
            <person name="Tice H."/>
            <person name="Cheng J.F."/>
            <person name="Goodwin L."/>
            <person name="Pitluck S."/>
            <person name="Liolios K."/>
            <person name="Ivanova N."/>
            <person name="Mavromatis K."/>
            <person name="Mikhailova N."/>
            <person name="Ovchinnikova G."/>
            <person name="Pati A."/>
            <person name="Chen A."/>
            <person name="Palaniappan K."/>
            <person name="Djao O.D."/>
            <person name="Land M."/>
            <person name="Hauser L."/>
            <person name="Chang Y.J."/>
            <person name="Jeffries C.D."/>
            <person name="Brettin T."/>
            <person name="Han C."/>
            <person name="Detter J.C."/>
            <person name="Rohde M."/>
            <person name="Goker M."/>
            <person name="Woyke T."/>
            <person name="Bristow J."/>
            <person name="Eisen J.A."/>
            <person name="Markowitz V."/>
            <person name="Hugenholtz P."/>
            <person name="Klenk H.P."/>
            <person name="Kyrpides N.C."/>
        </authorList>
    </citation>
    <scope>NUCLEOTIDE SEQUENCE [LARGE SCALE GENOMIC DNA]</scope>
    <source>
        <strain evidence="8">ATCC 19995 / DSM 43183 / JCM 3096 / KCTC 9072 / NBRC 15933 / NCIMB 10081 / Henssen B9</strain>
    </source>
</reference>
<proteinExistence type="inferred from homology"/>
<feature type="compositionally biased region" description="Basic and acidic residues" evidence="5">
    <location>
        <begin position="125"/>
        <end position="140"/>
    </location>
</feature>
<dbReference type="Pfam" id="PF01297">
    <property type="entry name" value="ZnuA"/>
    <property type="match status" value="1"/>
</dbReference>
<feature type="chain" id="PRO_5038673802" evidence="6">
    <location>
        <begin position="18"/>
        <end position="312"/>
    </location>
</feature>
<dbReference type="HOGENOM" id="CLU_016838_1_0_11"/>
<sequence length="312" mass="32901">MFTFRPLRRVLSSAALAAVPLLAATACGGGSASGGTEVVAGHYPMAWLSEQVGGEGVTVRTLARPGAEPHDVELTPRQIADIGRADLVVYIKGLQPAVDKAVGERAADRALDAASAVRTLPLPDTDGHEHDRDHDHERGASYDPHLWLDPSRMAALATALGERLAKADPAGAAGYRANAEATAERLTALDEEFQAGLRGCKQRTMVTAHAAFGYLADRYGLRQIPIAGIDPAGEPSPGRLAELTGQVRRTGVTTVFTETLVSPKVAQTLAREAGVRTATLDPVEGLAEGSGDDYLSLMRKNLQTLRTALECP</sequence>
<dbReference type="InterPro" id="IPR006129">
    <property type="entry name" value="AdhesinB"/>
</dbReference>